<dbReference type="InParanoid" id="T1G991"/>
<feature type="domain" description="Sulfatase N-terminal" evidence="7">
    <location>
        <begin position="2"/>
        <end position="328"/>
    </location>
</feature>
<dbReference type="EMBL" id="AMQM01001781">
    <property type="status" value="NOT_ANNOTATED_CDS"/>
    <property type="molecule type" value="Genomic_DNA"/>
</dbReference>
<comment type="cofactor">
    <cofactor evidence="1">
        <name>Ca(2+)</name>
        <dbReference type="ChEBI" id="CHEBI:29108"/>
    </cofactor>
</comment>
<evidence type="ECO:0000313" key="9">
    <source>
        <dbReference type="EnsemblMetazoa" id="HelroP95956"/>
    </source>
</evidence>
<dbReference type="Proteomes" id="UP000015101">
    <property type="component" value="Unassembled WGS sequence"/>
</dbReference>
<dbReference type="InterPro" id="IPR017850">
    <property type="entry name" value="Alkaline_phosphatase_core_sf"/>
</dbReference>
<dbReference type="CTD" id="20217638"/>
<evidence type="ECO:0000256" key="2">
    <source>
        <dbReference type="ARBA" id="ARBA00008779"/>
    </source>
</evidence>
<comment type="similarity">
    <text evidence="2">Belongs to the sulfatase family.</text>
</comment>
<dbReference type="Pfam" id="PF00884">
    <property type="entry name" value="Sulfatase"/>
    <property type="match status" value="1"/>
</dbReference>
<proteinExistence type="inferred from homology"/>
<dbReference type="EnsemblMetazoa" id="HelroT95956">
    <property type="protein sequence ID" value="HelroP95956"/>
    <property type="gene ID" value="HelroG95956"/>
</dbReference>
<dbReference type="GO" id="GO:0046872">
    <property type="term" value="F:metal ion binding"/>
    <property type="evidence" value="ECO:0007669"/>
    <property type="project" value="UniProtKB-KW"/>
</dbReference>
<dbReference type="OMA" id="CDDAAMQ"/>
<keyword evidence="3" id="KW-0479">Metal-binding</keyword>
<evidence type="ECO:0000313" key="10">
    <source>
        <dbReference type="Proteomes" id="UP000015101"/>
    </source>
</evidence>
<dbReference type="InterPro" id="IPR050738">
    <property type="entry name" value="Sulfatase"/>
</dbReference>
<dbReference type="PROSITE" id="PS00523">
    <property type="entry name" value="SULFATASE_1"/>
    <property type="match status" value="1"/>
</dbReference>
<evidence type="ECO:0000256" key="3">
    <source>
        <dbReference type="ARBA" id="ARBA00022723"/>
    </source>
</evidence>
<dbReference type="EMBL" id="KB097639">
    <property type="protein sequence ID" value="ESN92640.1"/>
    <property type="molecule type" value="Genomic_DNA"/>
</dbReference>
<dbReference type="Pfam" id="PF14707">
    <property type="entry name" value="Sulfatase_C"/>
    <property type="match status" value="1"/>
</dbReference>
<dbReference type="RefSeq" id="XP_009028955.1">
    <property type="nucleotide sequence ID" value="XM_009030707.1"/>
</dbReference>
<dbReference type="eggNOG" id="KOG3867">
    <property type="taxonomic scope" value="Eukaryota"/>
</dbReference>
<dbReference type="GeneID" id="20217638"/>
<organism evidence="9 10">
    <name type="scientific">Helobdella robusta</name>
    <name type="common">Californian leech</name>
    <dbReference type="NCBI Taxonomy" id="6412"/>
    <lineage>
        <taxon>Eukaryota</taxon>
        <taxon>Metazoa</taxon>
        <taxon>Spiralia</taxon>
        <taxon>Lophotrochozoa</taxon>
        <taxon>Annelida</taxon>
        <taxon>Clitellata</taxon>
        <taxon>Hirudinea</taxon>
        <taxon>Rhynchobdellida</taxon>
        <taxon>Glossiphoniidae</taxon>
        <taxon>Helobdella</taxon>
    </lineage>
</organism>
<feature type="compositionally biased region" description="Low complexity" evidence="6">
    <location>
        <begin position="348"/>
        <end position="359"/>
    </location>
</feature>
<dbReference type="FunCoup" id="T1G991">
    <property type="interactions" value="61"/>
</dbReference>
<reference evidence="8 10" key="2">
    <citation type="journal article" date="2013" name="Nature">
        <title>Insights into bilaterian evolution from three spiralian genomes.</title>
        <authorList>
            <person name="Simakov O."/>
            <person name="Marletaz F."/>
            <person name="Cho S.J."/>
            <person name="Edsinger-Gonzales E."/>
            <person name="Havlak P."/>
            <person name="Hellsten U."/>
            <person name="Kuo D.H."/>
            <person name="Larsson T."/>
            <person name="Lv J."/>
            <person name="Arendt D."/>
            <person name="Savage R."/>
            <person name="Osoegawa K."/>
            <person name="de Jong P."/>
            <person name="Grimwood J."/>
            <person name="Chapman J.A."/>
            <person name="Shapiro H."/>
            <person name="Aerts A."/>
            <person name="Otillar R.P."/>
            <person name="Terry A.Y."/>
            <person name="Boore J.L."/>
            <person name="Grigoriev I.V."/>
            <person name="Lindberg D.R."/>
            <person name="Seaver E.C."/>
            <person name="Weisblat D.A."/>
            <person name="Putnam N.H."/>
            <person name="Rokhsar D.S."/>
        </authorList>
    </citation>
    <scope>NUCLEOTIDE SEQUENCE</scope>
</reference>
<dbReference type="GO" id="GO:0004065">
    <property type="term" value="F:arylsulfatase activity"/>
    <property type="evidence" value="ECO:0000318"/>
    <property type="project" value="GO_Central"/>
</dbReference>
<keyword evidence="5" id="KW-0106">Calcium</keyword>
<evidence type="ECO:0000313" key="8">
    <source>
        <dbReference type="EMBL" id="ESN92640.1"/>
    </source>
</evidence>
<gene>
    <name evidence="9" type="primary">20217638</name>
    <name evidence="8" type="ORF">HELRODRAFT_95956</name>
</gene>
<evidence type="ECO:0000256" key="6">
    <source>
        <dbReference type="SAM" id="MobiDB-lite"/>
    </source>
</evidence>
<keyword evidence="10" id="KW-1185">Reference proteome</keyword>
<dbReference type="FunFam" id="3.30.1120.10:FF:000004">
    <property type="entry name" value="Galactosamine (N-acetyl)-6-sulfatase"/>
    <property type="match status" value="1"/>
</dbReference>
<dbReference type="AlphaFoldDB" id="T1G991"/>
<sequence>MIMDDMGWGDLGCYGNPSRETPNLDRMASEGVLFTDMYAASAICSPSRASLLTGRLPVRNGFYSLDQARNSYAPQEVIGGIQESEVLISELLRTGGYKNKIIGKWHLGHRPEYLPLKHGFDEWLGAPNCHYRYDNKYIPNIPFFRDDHMIGRLYYDEIEIDDKLGLSNLTQVYIEDAIEFIQRQSLKKQPFFLYWTPDGSHTPLYVSPKFRNKSKRGLYGDVVMELDYGVGRILEALRKLRIENDTFVLFSSDNGAATYAFDEGFCYYYYYCYWGSNGPFLCGKQTTFEGGMREPAIAWWPGKIKPKLHTGAASLMDILPTLADLAGVEVPKNLILDGESLKDVLLGDNNNNNNNNNDDNNNKDNVNDVNDEPIFYYRGNTLFNIRWYGPYKAHYYTWATPTEAKNQGYEYCPGQQVDGVTTSNMTDHSKNPILFHLGRDPGEKMPINVNTNEYRDTVVILNQVLKRHEESMEFGKAQLEWCDQSVQNWSPPGCEKINQCLPAPLSQPYRCAWPY</sequence>
<protein>
    <recommendedName>
        <fullName evidence="7">Sulfatase N-terminal domain-containing protein</fullName>
    </recommendedName>
</protein>
<dbReference type="SUPFAM" id="SSF53649">
    <property type="entry name" value="Alkaline phosphatase-like"/>
    <property type="match status" value="1"/>
</dbReference>
<dbReference type="OrthoDB" id="103349at2759"/>
<evidence type="ECO:0000259" key="7">
    <source>
        <dbReference type="Pfam" id="PF00884"/>
    </source>
</evidence>
<dbReference type="KEGG" id="hro:HELRODRAFT_95956"/>
<evidence type="ECO:0000256" key="1">
    <source>
        <dbReference type="ARBA" id="ARBA00001913"/>
    </source>
</evidence>
<dbReference type="HOGENOM" id="CLU_006332_13_5_1"/>
<evidence type="ECO:0000256" key="5">
    <source>
        <dbReference type="ARBA" id="ARBA00022837"/>
    </source>
</evidence>
<dbReference type="InterPro" id="IPR000917">
    <property type="entry name" value="Sulfatase_N"/>
</dbReference>
<dbReference type="InterPro" id="IPR024607">
    <property type="entry name" value="Sulfatase_CS"/>
</dbReference>
<dbReference type="PANTHER" id="PTHR42693">
    <property type="entry name" value="ARYLSULFATASE FAMILY MEMBER"/>
    <property type="match status" value="1"/>
</dbReference>
<dbReference type="PANTHER" id="PTHR42693:SF47">
    <property type="entry name" value="N-ACETYLGALACTOSAMINE-6-SULFATASE"/>
    <property type="match status" value="1"/>
</dbReference>
<accession>T1G991</accession>
<keyword evidence="4" id="KW-0378">Hydrolase</keyword>
<evidence type="ECO:0000256" key="4">
    <source>
        <dbReference type="ARBA" id="ARBA00022801"/>
    </source>
</evidence>
<dbReference type="STRING" id="6412.T1G991"/>
<dbReference type="Gene3D" id="3.30.1120.10">
    <property type="match status" value="1"/>
</dbReference>
<reference evidence="9" key="3">
    <citation type="submission" date="2015-06" db="UniProtKB">
        <authorList>
            <consortium name="EnsemblMetazoa"/>
        </authorList>
    </citation>
    <scope>IDENTIFICATION</scope>
</reference>
<name>T1G991_HELRO</name>
<feature type="region of interest" description="Disordered" evidence="6">
    <location>
        <begin position="347"/>
        <end position="368"/>
    </location>
</feature>
<dbReference type="Gene3D" id="3.40.720.10">
    <property type="entry name" value="Alkaline Phosphatase, subunit A"/>
    <property type="match status" value="1"/>
</dbReference>
<reference evidence="10" key="1">
    <citation type="submission" date="2012-12" db="EMBL/GenBank/DDBJ databases">
        <authorList>
            <person name="Hellsten U."/>
            <person name="Grimwood J."/>
            <person name="Chapman J.A."/>
            <person name="Shapiro H."/>
            <person name="Aerts A."/>
            <person name="Otillar R.P."/>
            <person name="Terry A.Y."/>
            <person name="Boore J.L."/>
            <person name="Simakov O."/>
            <person name="Marletaz F."/>
            <person name="Cho S.-J."/>
            <person name="Edsinger-Gonzales E."/>
            <person name="Havlak P."/>
            <person name="Kuo D.-H."/>
            <person name="Larsson T."/>
            <person name="Lv J."/>
            <person name="Arendt D."/>
            <person name="Savage R."/>
            <person name="Osoegawa K."/>
            <person name="de Jong P."/>
            <person name="Lindberg D.R."/>
            <person name="Seaver E.C."/>
            <person name="Weisblat D.A."/>
            <person name="Putnam N.H."/>
            <person name="Grigoriev I.V."/>
            <person name="Rokhsar D.S."/>
        </authorList>
    </citation>
    <scope>NUCLEOTIDE SEQUENCE</scope>
</reference>